<reference evidence="2 3" key="1">
    <citation type="submission" date="2019-07" db="EMBL/GenBank/DDBJ databases">
        <authorList>
            <person name="Friedrich A."/>
            <person name="Schacherer J."/>
        </authorList>
    </citation>
    <scope>NUCLEOTIDE SEQUENCE [LARGE SCALE GENOMIC DNA]</scope>
</reference>
<feature type="compositionally biased region" description="Basic and acidic residues" evidence="1">
    <location>
        <begin position="185"/>
        <end position="198"/>
    </location>
</feature>
<feature type="region of interest" description="Disordered" evidence="1">
    <location>
        <begin position="185"/>
        <end position="207"/>
    </location>
</feature>
<feature type="compositionally biased region" description="Basic residues" evidence="1">
    <location>
        <begin position="10"/>
        <end position="22"/>
    </location>
</feature>
<feature type="compositionally biased region" description="Basic and acidic residues" evidence="1">
    <location>
        <begin position="107"/>
        <end position="121"/>
    </location>
</feature>
<feature type="region of interest" description="Disordered" evidence="1">
    <location>
        <begin position="1"/>
        <end position="121"/>
    </location>
</feature>
<protein>
    <submittedName>
        <fullName evidence="2">DEBR0S1_22298g1_1</fullName>
    </submittedName>
</protein>
<keyword evidence="3" id="KW-1185">Reference proteome</keyword>
<evidence type="ECO:0000256" key="1">
    <source>
        <dbReference type="SAM" id="MobiDB-lite"/>
    </source>
</evidence>
<proteinExistence type="predicted"/>
<organism evidence="2 3">
    <name type="scientific">Dekkera bruxellensis</name>
    <name type="common">Brettanomyces custersii</name>
    <dbReference type="NCBI Taxonomy" id="5007"/>
    <lineage>
        <taxon>Eukaryota</taxon>
        <taxon>Fungi</taxon>
        <taxon>Dikarya</taxon>
        <taxon>Ascomycota</taxon>
        <taxon>Saccharomycotina</taxon>
        <taxon>Pichiomycetes</taxon>
        <taxon>Pichiales</taxon>
        <taxon>Pichiaceae</taxon>
        <taxon>Brettanomyces</taxon>
    </lineage>
</organism>
<dbReference type="AlphaFoldDB" id="A0A7D9CVL4"/>
<evidence type="ECO:0000313" key="3">
    <source>
        <dbReference type="Proteomes" id="UP000478008"/>
    </source>
</evidence>
<gene>
    <name evidence="2" type="ORF">DEBR0S1_22298G</name>
</gene>
<dbReference type="Proteomes" id="UP000478008">
    <property type="component" value="Unassembled WGS sequence"/>
</dbReference>
<evidence type="ECO:0000313" key="2">
    <source>
        <dbReference type="EMBL" id="VUG16655.1"/>
    </source>
</evidence>
<dbReference type="EMBL" id="CABFWN010000001">
    <property type="protein sequence ID" value="VUG16655.1"/>
    <property type="molecule type" value="Genomic_DNA"/>
</dbReference>
<name>A0A7D9CVL4_DEKBR</name>
<feature type="compositionally biased region" description="Basic and acidic residues" evidence="1">
    <location>
        <begin position="23"/>
        <end position="52"/>
    </location>
</feature>
<feature type="compositionally biased region" description="Acidic residues" evidence="1">
    <location>
        <begin position="79"/>
        <end position="93"/>
    </location>
</feature>
<sequence length="364" mass="42575">MVLHNDKWKYKARRNYMRKHGLKTLERDKDKRKNRDTNEKDEQNHEIEDKKCTKTSTGTEETSATEEEQNDNEEKTSDGEEDDISEDNNDGEGEITKKKLGSNSWRFKADTQDEIKLMKDPELIEAEKQRRDEEQKLFNKQKDVVLQHIMEVGEDDSAYKNVMRKEDREGRKDSDKDFLEELIKAFDDGRRQQSEETKYSSNEKMTPEERQQFFRLQKEIKHQKMVLNAKGGYSQPKMPRKGKSIELDLDSDANNYRDIVAQKLNEGIQKINIEDTNFDEDLKELVGDSASVDRIDRNKNKVKNNNYNAAFDLDKLISGDNKDNKEQNMVEVSRLNNEGNRQPTGKMDSISKEDEQFLDDILGA</sequence>
<accession>A0A7D9CVL4</accession>